<dbReference type="RefSeq" id="WP_085867336.1">
    <property type="nucleotide sequence ID" value="NZ_FWFQ01000003.1"/>
</dbReference>
<reference evidence="2 3" key="1">
    <citation type="submission" date="2017-03" db="EMBL/GenBank/DDBJ databases">
        <authorList>
            <person name="Afonso C.L."/>
            <person name="Miller P.J."/>
            <person name="Scott M.A."/>
            <person name="Spackman E."/>
            <person name="Goraichik I."/>
            <person name="Dimitrov K.M."/>
            <person name="Suarez D.L."/>
            <person name="Swayne D.E."/>
        </authorList>
    </citation>
    <scope>NUCLEOTIDE SEQUENCE [LARGE SCALE GENOMIC DNA]</scope>
    <source>
        <strain evidence="2 3">CECT 7680</strain>
    </source>
</reference>
<dbReference type="InterPro" id="IPR027373">
    <property type="entry name" value="RHH_dom"/>
</dbReference>
<keyword evidence="3" id="KW-1185">Reference proteome</keyword>
<gene>
    <name evidence="2" type="ORF">PSA7680_00788</name>
</gene>
<dbReference type="OrthoDB" id="7477016at2"/>
<organism evidence="2 3">
    <name type="scientific">Pseudoruegeria aquimaris</name>
    <dbReference type="NCBI Taxonomy" id="393663"/>
    <lineage>
        <taxon>Bacteria</taxon>
        <taxon>Pseudomonadati</taxon>
        <taxon>Pseudomonadota</taxon>
        <taxon>Alphaproteobacteria</taxon>
        <taxon>Rhodobacterales</taxon>
        <taxon>Roseobacteraceae</taxon>
        <taxon>Pseudoruegeria</taxon>
    </lineage>
</organism>
<dbReference type="EMBL" id="FWFQ01000003">
    <property type="protein sequence ID" value="SLN21069.1"/>
    <property type="molecule type" value="Genomic_DNA"/>
</dbReference>
<dbReference type="Gene3D" id="1.10.3990.20">
    <property type="entry name" value="protein bp1543"/>
    <property type="match status" value="1"/>
</dbReference>
<evidence type="ECO:0000313" key="3">
    <source>
        <dbReference type="Proteomes" id="UP000193409"/>
    </source>
</evidence>
<proteinExistence type="predicted"/>
<protein>
    <recommendedName>
        <fullName evidence="1">Ribbon-helix-helix domain-containing protein</fullName>
    </recommendedName>
</protein>
<dbReference type="AlphaFoldDB" id="A0A1Y5RRL7"/>
<name>A0A1Y5RRL7_9RHOB</name>
<accession>A0A1Y5RRL7</accession>
<dbReference type="InterPro" id="IPR038268">
    <property type="entry name" value="RHH_sf"/>
</dbReference>
<feature type="domain" description="Ribbon-helix-helix" evidence="1">
    <location>
        <begin position="5"/>
        <end position="69"/>
    </location>
</feature>
<dbReference type="Pfam" id="PF13467">
    <property type="entry name" value="RHH_4"/>
    <property type="match status" value="1"/>
</dbReference>
<sequence>MNTRPQKHSLTLKGHRTSVSLEDEFWEAFRMIAAERNMPINALAVEIDESRDVDSGLASSIRLYVLRHLQQQLEMRQAS</sequence>
<evidence type="ECO:0000259" key="1">
    <source>
        <dbReference type="Pfam" id="PF13467"/>
    </source>
</evidence>
<dbReference type="Proteomes" id="UP000193409">
    <property type="component" value="Unassembled WGS sequence"/>
</dbReference>
<evidence type="ECO:0000313" key="2">
    <source>
        <dbReference type="EMBL" id="SLN21069.1"/>
    </source>
</evidence>